<feature type="transmembrane region" description="Helical" evidence="1">
    <location>
        <begin position="46"/>
        <end position="68"/>
    </location>
</feature>
<dbReference type="AlphaFoldDB" id="A0A151IMY7"/>
<reference evidence="2 3" key="1">
    <citation type="submission" date="2016-03" db="EMBL/GenBank/DDBJ databases">
        <title>Cyphomyrmex costatus WGS genome.</title>
        <authorList>
            <person name="Nygaard S."/>
            <person name="Hu H."/>
            <person name="Boomsma J."/>
            <person name="Zhang G."/>
        </authorList>
    </citation>
    <scope>NUCLEOTIDE SEQUENCE [LARGE SCALE GENOMIC DNA]</scope>
    <source>
        <strain evidence="2">MS0001</strain>
        <tissue evidence="2">Whole body</tissue>
    </source>
</reference>
<proteinExistence type="predicted"/>
<protein>
    <submittedName>
        <fullName evidence="2">Uncharacterized protein</fullName>
    </submittedName>
</protein>
<organism evidence="2 3">
    <name type="scientific">Cyphomyrmex costatus</name>
    <dbReference type="NCBI Taxonomy" id="456900"/>
    <lineage>
        <taxon>Eukaryota</taxon>
        <taxon>Metazoa</taxon>
        <taxon>Ecdysozoa</taxon>
        <taxon>Arthropoda</taxon>
        <taxon>Hexapoda</taxon>
        <taxon>Insecta</taxon>
        <taxon>Pterygota</taxon>
        <taxon>Neoptera</taxon>
        <taxon>Endopterygota</taxon>
        <taxon>Hymenoptera</taxon>
        <taxon>Apocrita</taxon>
        <taxon>Aculeata</taxon>
        <taxon>Formicoidea</taxon>
        <taxon>Formicidae</taxon>
        <taxon>Myrmicinae</taxon>
        <taxon>Cyphomyrmex</taxon>
    </lineage>
</organism>
<gene>
    <name evidence="2" type="ORF">ALC62_02648</name>
</gene>
<feature type="non-terminal residue" evidence="2">
    <location>
        <position position="1"/>
    </location>
</feature>
<sequence length="87" mass="10147">VYGFVFCYALLPLTGPIFDIILPLNETRPRKLPHLADFVIIDQEKYYYTLLLIMYIDYVVCVSITVAADTFYIFLVQHICGMYGVLW</sequence>
<evidence type="ECO:0000313" key="3">
    <source>
        <dbReference type="Proteomes" id="UP000078542"/>
    </source>
</evidence>
<evidence type="ECO:0000313" key="2">
    <source>
        <dbReference type="EMBL" id="KYN06405.1"/>
    </source>
</evidence>
<feature type="transmembrane region" description="Helical" evidence="1">
    <location>
        <begin position="6"/>
        <end position="25"/>
    </location>
</feature>
<accession>A0A151IMY7</accession>
<dbReference type="Proteomes" id="UP000078542">
    <property type="component" value="Unassembled WGS sequence"/>
</dbReference>
<keyword evidence="1" id="KW-1133">Transmembrane helix</keyword>
<keyword evidence="3" id="KW-1185">Reference proteome</keyword>
<dbReference type="EMBL" id="KQ977010">
    <property type="protein sequence ID" value="KYN06405.1"/>
    <property type="molecule type" value="Genomic_DNA"/>
</dbReference>
<keyword evidence="1" id="KW-0472">Membrane</keyword>
<keyword evidence="1" id="KW-0812">Transmembrane</keyword>
<name>A0A151IMY7_9HYME</name>
<evidence type="ECO:0000256" key="1">
    <source>
        <dbReference type="SAM" id="Phobius"/>
    </source>
</evidence>